<feature type="region of interest" description="Disordered" evidence="1">
    <location>
        <begin position="78"/>
        <end position="98"/>
    </location>
</feature>
<comment type="caution">
    <text evidence="2">The sequence shown here is derived from an EMBL/GenBank/DDBJ whole genome shotgun (WGS) entry which is preliminary data.</text>
</comment>
<gene>
    <name evidence="2" type="ORF">CJ030_MR3G008358</name>
</gene>
<protein>
    <submittedName>
        <fullName evidence="2">Uncharacterized protein</fullName>
    </submittedName>
</protein>
<sequence>MTCHDPSHDQSSSALARPMALLAPMSAPLGHMPRHGLEKVSKEMMRADLGGVKDYFASITTWPPTTAVQEEVHGEIVSGGSHDRVEEIGSTTTRPPEAVTHNEAHRGVSSKELACEGNILVSPPYKVVEWRRRRKRTVAATTGGNQMPYRVSHPYIAESPI</sequence>
<evidence type="ECO:0000313" key="2">
    <source>
        <dbReference type="EMBL" id="KAB1219175.1"/>
    </source>
</evidence>
<evidence type="ECO:0000313" key="3">
    <source>
        <dbReference type="Proteomes" id="UP000516437"/>
    </source>
</evidence>
<dbReference type="AlphaFoldDB" id="A0A6A1W251"/>
<evidence type="ECO:0000256" key="1">
    <source>
        <dbReference type="SAM" id="MobiDB-lite"/>
    </source>
</evidence>
<name>A0A6A1W251_9ROSI</name>
<dbReference type="EMBL" id="RXIC02000021">
    <property type="protein sequence ID" value="KAB1219175.1"/>
    <property type="molecule type" value="Genomic_DNA"/>
</dbReference>
<reference evidence="2 3" key="1">
    <citation type="journal article" date="2019" name="Plant Biotechnol. J.">
        <title>The red bayberry genome and genetic basis of sex determination.</title>
        <authorList>
            <person name="Jia H.M."/>
            <person name="Jia H.J."/>
            <person name="Cai Q.L."/>
            <person name="Wang Y."/>
            <person name="Zhao H.B."/>
            <person name="Yang W.F."/>
            <person name="Wang G.Y."/>
            <person name="Li Y.H."/>
            <person name="Zhan D.L."/>
            <person name="Shen Y.T."/>
            <person name="Niu Q.F."/>
            <person name="Chang L."/>
            <person name="Qiu J."/>
            <person name="Zhao L."/>
            <person name="Xie H.B."/>
            <person name="Fu W.Y."/>
            <person name="Jin J."/>
            <person name="Li X.W."/>
            <person name="Jiao Y."/>
            <person name="Zhou C.C."/>
            <person name="Tu T."/>
            <person name="Chai C.Y."/>
            <person name="Gao J.L."/>
            <person name="Fan L.J."/>
            <person name="van de Weg E."/>
            <person name="Wang J.Y."/>
            <person name="Gao Z.S."/>
        </authorList>
    </citation>
    <scope>NUCLEOTIDE SEQUENCE [LARGE SCALE GENOMIC DNA]</scope>
    <source>
        <tissue evidence="2">Leaves</tissue>
    </source>
</reference>
<keyword evidence="3" id="KW-1185">Reference proteome</keyword>
<proteinExistence type="predicted"/>
<accession>A0A6A1W251</accession>
<dbReference type="Proteomes" id="UP000516437">
    <property type="component" value="Chromosome 3"/>
</dbReference>
<organism evidence="2 3">
    <name type="scientific">Morella rubra</name>
    <name type="common">Chinese bayberry</name>
    <dbReference type="NCBI Taxonomy" id="262757"/>
    <lineage>
        <taxon>Eukaryota</taxon>
        <taxon>Viridiplantae</taxon>
        <taxon>Streptophyta</taxon>
        <taxon>Embryophyta</taxon>
        <taxon>Tracheophyta</taxon>
        <taxon>Spermatophyta</taxon>
        <taxon>Magnoliopsida</taxon>
        <taxon>eudicotyledons</taxon>
        <taxon>Gunneridae</taxon>
        <taxon>Pentapetalae</taxon>
        <taxon>rosids</taxon>
        <taxon>fabids</taxon>
        <taxon>Fagales</taxon>
        <taxon>Myricaceae</taxon>
        <taxon>Morella</taxon>
    </lineage>
</organism>